<dbReference type="EC" id="3.1.2.4" evidence="2"/>
<keyword evidence="3" id="KW-0378">Hydrolase</keyword>
<dbReference type="Gene3D" id="3.90.226.10">
    <property type="entry name" value="2-enoyl-CoA Hydratase, Chain A, domain 1"/>
    <property type="match status" value="1"/>
</dbReference>
<feature type="domain" description="Enoyl-CoA hydratase/isomerase" evidence="4">
    <location>
        <begin position="20"/>
        <end position="345"/>
    </location>
</feature>
<dbReference type="GO" id="GO:0003860">
    <property type="term" value="F:3-hydroxyisobutyryl-CoA hydrolase activity"/>
    <property type="evidence" value="ECO:0007669"/>
    <property type="project" value="UniProtKB-EC"/>
</dbReference>
<dbReference type="GO" id="GO:0005829">
    <property type="term" value="C:cytosol"/>
    <property type="evidence" value="ECO:0007669"/>
    <property type="project" value="TreeGrafter"/>
</dbReference>
<dbReference type="CDD" id="cd06558">
    <property type="entry name" value="crotonase-like"/>
    <property type="match status" value="1"/>
</dbReference>
<dbReference type="InterPro" id="IPR032259">
    <property type="entry name" value="HIBYL-CoA-H"/>
</dbReference>
<dbReference type="AlphaFoldDB" id="A0A2V3UJ53"/>
<evidence type="ECO:0000313" key="5">
    <source>
        <dbReference type="EMBL" id="PXW65179.1"/>
    </source>
</evidence>
<evidence type="ECO:0000259" key="4">
    <source>
        <dbReference type="Pfam" id="PF16113"/>
    </source>
</evidence>
<comment type="caution">
    <text evidence="5">The sequence shown here is derived from an EMBL/GenBank/DDBJ whole genome shotgun (WGS) entry which is preliminary data.</text>
</comment>
<dbReference type="PANTHER" id="PTHR43176">
    <property type="entry name" value="3-HYDROXYISOBUTYRYL-COA HYDROLASE-RELATED"/>
    <property type="match status" value="1"/>
</dbReference>
<dbReference type="OrthoDB" id="9790967at2"/>
<comment type="catalytic activity">
    <reaction evidence="1">
        <text>3-hydroxy-2-methylpropanoyl-CoA + H2O = 3-hydroxy-2-methylpropanoate + CoA + H(+)</text>
        <dbReference type="Rhea" id="RHEA:20888"/>
        <dbReference type="ChEBI" id="CHEBI:11805"/>
        <dbReference type="ChEBI" id="CHEBI:15377"/>
        <dbReference type="ChEBI" id="CHEBI:15378"/>
        <dbReference type="ChEBI" id="CHEBI:57287"/>
        <dbReference type="ChEBI" id="CHEBI:57340"/>
        <dbReference type="EC" id="3.1.2.4"/>
    </reaction>
</comment>
<gene>
    <name evidence="5" type="ORF">C7450_101942</name>
</gene>
<dbReference type="GO" id="GO:0006574">
    <property type="term" value="P:L-valine catabolic process"/>
    <property type="evidence" value="ECO:0007669"/>
    <property type="project" value="TreeGrafter"/>
</dbReference>
<evidence type="ECO:0000256" key="3">
    <source>
        <dbReference type="ARBA" id="ARBA00022801"/>
    </source>
</evidence>
<dbReference type="Pfam" id="PF16113">
    <property type="entry name" value="ECH_2"/>
    <property type="match status" value="1"/>
</dbReference>
<accession>A0A2V3UJ53</accession>
<organism evidence="5 6">
    <name type="scientific">Chelatococcus asaccharovorans</name>
    <dbReference type="NCBI Taxonomy" id="28210"/>
    <lineage>
        <taxon>Bacteria</taxon>
        <taxon>Pseudomonadati</taxon>
        <taxon>Pseudomonadota</taxon>
        <taxon>Alphaproteobacteria</taxon>
        <taxon>Hyphomicrobiales</taxon>
        <taxon>Chelatococcaceae</taxon>
        <taxon>Chelatococcus</taxon>
    </lineage>
</organism>
<protein>
    <recommendedName>
        <fullName evidence="2">3-hydroxyisobutyryl-CoA hydrolase</fullName>
        <ecNumber evidence="2">3.1.2.4</ecNumber>
    </recommendedName>
</protein>
<dbReference type="PANTHER" id="PTHR43176:SF3">
    <property type="entry name" value="3-HYDROXYISOBUTYRYL-COA HYDROLASE, MITOCHONDRIAL"/>
    <property type="match status" value="1"/>
</dbReference>
<evidence type="ECO:0000256" key="1">
    <source>
        <dbReference type="ARBA" id="ARBA00001709"/>
    </source>
</evidence>
<dbReference type="InterPro" id="IPR029045">
    <property type="entry name" value="ClpP/crotonase-like_dom_sf"/>
</dbReference>
<dbReference type="Proteomes" id="UP000248021">
    <property type="component" value="Unassembled WGS sequence"/>
</dbReference>
<sequence length="358" mass="37522">MTDRHDPSSEVIVERQGALGRIRLNRPKALNSLTLPMVRRIAAALDAFEADAAVAAVLITGEGERGLCAGGDIRALAESVRHGDDHAATFWREEYRLNARISHFPKPYIALMDGITMGGGVGLSAHGRHRIVTERSRVAMPETGIGFLPDVGGTWLLSRQANEVGTYLALTGEAVGASDAIFAGLADIFMPYEDHPRLVSALADLPAGAGGAAVGEVVAGFARSVAATPLQAHLATVAAALGAGDVRAILAALADDGSSFATATRETITEKSPTSLVLTLRLLRLGRASAFLEICLEREFAAAVAMTRGPDFYEGVRAAVIDKDRNPHWSPASLDEVDSGAIEGFLAPAPEPVFGRGA</sequence>
<dbReference type="SUPFAM" id="SSF52096">
    <property type="entry name" value="ClpP/crotonase"/>
    <property type="match status" value="1"/>
</dbReference>
<proteinExistence type="predicted"/>
<dbReference type="NCBIfam" id="NF004127">
    <property type="entry name" value="PRK05617.1"/>
    <property type="match status" value="1"/>
</dbReference>
<reference evidence="5 6" key="1">
    <citation type="submission" date="2018-05" db="EMBL/GenBank/DDBJ databases">
        <title>Genomic Encyclopedia of Type Strains, Phase IV (KMG-IV): sequencing the most valuable type-strain genomes for metagenomic binning, comparative biology and taxonomic classification.</title>
        <authorList>
            <person name="Goeker M."/>
        </authorList>
    </citation>
    <scope>NUCLEOTIDE SEQUENCE [LARGE SCALE GENOMIC DNA]</scope>
    <source>
        <strain evidence="5 6">DSM 6462</strain>
    </source>
</reference>
<dbReference type="InterPro" id="IPR045004">
    <property type="entry name" value="ECH_dom"/>
</dbReference>
<evidence type="ECO:0000313" key="6">
    <source>
        <dbReference type="Proteomes" id="UP000248021"/>
    </source>
</evidence>
<dbReference type="EMBL" id="QJJK01000001">
    <property type="protein sequence ID" value="PXW65179.1"/>
    <property type="molecule type" value="Genomic_DNA"/>
</dbReference>
<dbReference type="RefSeq" id="WP_110373162.1">
    <property type="nucleotide sequence ID" value="NZ_JAHBRY010000001.1"/>
</dbReference>
<evidence type="ECO:0000256" key="2">
    <source>
        <dbReference type="ARBA" id="ARBA00011915"/>
    </source>
</evidence>
<name>A0A2V3UJ53_9HYPH</name>
<keyword evidence="6" id="KW-1185">Reference proteome</keyword>